<reference evidence="3 4" key="2">
    <citation type="submission" date="2024-05" db="EMBL/GenBank/DDBJ databases">
        <authorList>
            <person name="Chen Y."/>
            <person name="Shah S."/>
            <person name="Dougan E. K."/>
            <person name="Thang M."/>
            <person name="Chan C."/>
        </authorList>
    </citation>
    <scope>NUCLEOTIDE SEQUENCE [LARGE SCALE GENOMIC DNA]</scope>
</reference>
<feature type="signal peptide" evidence="1">
    <location>
        <begin position="1"/>
        <end position="31"/>
    </location>
</feature>
<dbReference type="Proteomes" id="UP001152797">
    <property type="component" value="Unassembled WGS sequence"/>
</dbReference>
<proteinExistence type="predicted"/>
<dbReference type="EMBL" id="CAMXCT030000750">
    <property type="protein sequence ID" value="CAL4770110.1"/>
    <property type="molecule type" value="Genomic_DNA"/>
</dbReference>
<dbReference type="EMBL" id="CAMXCT020000750">
    <property type="protein sequence ID" value="CAL1136173.1"/>
    <property type="molecule type" value="Genomic_DNA"/>
</dbReference>
<dbReference type="AlphaFoldDB" id="A0A9P1C0V5"/>
<gene>
    <name evidence="2" type="ORF">C1SCF055_LOCUS10462</name>
</gene>
<evidence type="ECO:0000313" key="4">
    <source>
        <dbReference type="Proteomes" id="UP001152797"/>
    </source>
</evidence>
<sequence>MHNINLGFAQVACGSALLLLTELNFFGDIAAMSFQDRLVVAYKDFKAWCRMNKIYCSHGLFTPNSVYKEKTLGAHISSKAYNCRVLISWLSSCYAIVVSGTFEPGRLLGLWLSENDQEWPEHEMIYPTAIAMNALSRNMWLVETSPRYLTGEQAESIYQTGMLFLRTHILLTQLAGRFGLLFWVLIPKLHVSVKGPIDGVLKDPV</sequence>
<accession>A0A9P1C0V5</accession>
<organism evidence="2">
    <name type="scientific">Cladocopium goreaui</name>
    <dbReference type="NCBI Taxonomy" id="2562237"/>
    <lineage>
        <taxon>Eukaryota</taxon>
        <taxon>Sar</taxon>
        <taxon>Alveolata</taxon>
        <taxon>Dinophyceae</taxon>
        <taxon>Suessiales</taxon>
        <taxon>Symbiodiniaceae</taxon>
        <taxon>Cladocopium</taxon>
    </lineage>
</organism>
<evidence type="ECO:0000313" key="3">
    <source>
        <dbReference type="EMBL" id="CAL4770110.1"/>
    </source>
</evidence>
<name>A0A9P1C0V5_9DINO</name>
<evidence type="ECO:0000256" key="1">
    <source>
        <dbReference type="SAM" id="SignalP"/>
    </source>
</evidence>
<dbReference type="EMBL" id="CAMXCT010000750">
    <property type="protein sequence ID" value="CAI3982798.1"/>
    <property type="molecule type" value="Genomic_DNA"/>
</dbReference>
<reference evidence="2" key="1">
    <citation type="submission" date="2022-10" db="EMBL/GenBank/DDBJ databases">
        <authorList>
            <person name="Chen Y."/>
            <person name="Dougan E. K."/>
            <person name="Chan C."/>
            <person name="Rhodes N."/>
            <person name="Thang M."/>
        </authorList>
    </citation>
    <scope>NUCLEOTIDE SEQUENCE</scope>
</reference>
<evidence type="ECO:0000313" key="2">
    <source>
        <dbReference type="EMBL" id="CAI3982798.1"/>
    </source>
</evidence>
<comment type="caution">
    <text evidence="2">The sequence shown here is derived from an EMBL/GenBank/DDBJ whole genome shotgun (WGS) entry which is preliminary data.</text>
</comment>
<protein>
    <submittedName>
        <fullName evidence="2">Uncharacterized protein</fullName>
    </submittedName>
</protein>
<keyword evidence="1" id="KW-0732">Signal</keyword>
<keyword evidence="4" id="KW-1185">Reference proteome</keyword>
<feature type="chain" id="PRO_5043269977" evidence="1">
    <location>
        <begin position="32"/>
        <end position="205"/>
    </location>
</feature>